<evidence type="ECO:0000256" key="1">
    <source>
        <dbReference type="SAM" id="MobiDB-lite"/>
    </source>
</evidence>
<feature type="compositionally biased region" description="Acidic residues" evidence="1">
    <location>
        <begin position="180"/>
        <end position="199"/>
    </location>
</feature>
<evidence type="ECO:0000313" key="2">
    <source>
        <dbReference type="EMBL" id="GFS07672.1"/>
    </source>
</evidence>
<protein>
    <submittedName>
        <fullName evidence="2">Uncharacterized protein</fullName>
    </submittedName>
</protein>
<reference evidence="2 3" key="1">
    <citation type="journal article" date="2021" name="Elife">
        <title>Chloroplast acquisition without the gene transfer in kleptoplastic sea slugs, Plakobranchus ocellatus.</title>
        <authorList>
            <person name="Maeda T."/>
            <person name="Takahashi S."/>
            <person name="Yoshida T."/>
            <person name="Shimamura S."/>
            <person name="Takaki Y."/>
            <person name="Nagai Y."/>
            <person name="Toyoda A."/>
            <person name="Suzuki Y."/>
            <person name="Arimoto A."/>
            <person name="Ishii H."/>
            <person name="Satoh N."/>
            <person name="Nishiyama T."/>
            <person name="Hasebe M."/>
            <person name="Maruyama T."/>
            <person name="Minagawa J."/>
            <person name="Obokata J."/>
            <person name="Shigenobu S."/>
        </authorList>
    </citation>
    <scope>NUCLEOTIDE SEQUENCE [LARGE SCALE GENOMIC DNA]</scope>
</reference>
<sequence length="214" mass="22270">MDPNIDPFAPPQQFMAPPPPPAHQNYVNPPPMPPQFPLSPNTWSSGQASVGNNINAAPPLDWSSFSNMLNSPAALPAAAANDIGQPMPAAAASAGSSSSYNSGSAPEQEFEQEGGSGGSGGTGGQTYNPPPAFGVQPSSYYGSQPTSLLDAYYRVPRNHGPAYSTNNNNNGFFGGMFGDGDGDDDDDDDDDGDDDDGDDDHTKLVDKDDIDVEE</sequence>
<feature type="compositionally biased region" description="Low complexity" evidence="1">
    <location>
        <begin position="89"/>
        <end position="105"/>
    </location>
</feature>
<accession>A0AAV4IFA0</accession>
<proteinExistence type="predicted"/>
<feature type="compositionally biased region" description="Pro residues" evidence="1">
    <location>
        <begin position="16"/>
        <end position="37"/>
    </location>
</feature>
<feature type="compositionally biased region" description="Polar residues" evidence="1">
    <location>
        <begin position="136"/>
        <end position="147"/>
    </location>
</feature>
<feature type="compositionally biased region" description="Gly residues" evidence="1">
    <location>
        <begin position="114"/>
        <end position="124"/>
    </location>
</feature>
<comment type="caution">
    <text evidence="2">The sequence shown here is derived from an EMBL/GenBank/DDBJ whole genome shotgun (WGS) entry which is preliminary data.</text>
</comment>
<feature type="compositionally biased region" description="Polar residues" evidence="1">
    <location>
        <begin position="41"/>
        <end position="55"/>
    </location>
</feature>
<organism evidence="2 3">
    <name type="scientific">Elysia marginata</name>
    <dbReference type="NCBI Taxonomy" id="1093978"/>
    <lineage>
        <taxon>Eukaryota</taxon>
        <taxon>Metazoa</taxon>
        <taxon>Spiralia</taxon>
        <taxon>Lophotrochozoa</taxon>
        <taxon>Mollusca</taxon>
        <taxon>Gastropoda</taxon>
        <taxon>Heterobranchia</taxon>
        <taxon>Euthyneura</taxon>
        <taxon>Panpulmonata</taxon>
        <taxon>Sacoglossa</taxon>
        <taxon>Placobranchoidea</taxon>
        <taxon>Plakobranchidae</taxon>
        <taxon>Elysia</taxon>
    </lineage>
</organism>
<evidence type="ECO:0000313" key="3">
    <source>
        <dbReference type="Proteomes" id="UP000762676"/>
    </source>
</evidence>
<feature type="region of interest" description="Disordered" evidence="1">
    <location>
        <begin position="87"/>
        <end position="214"/>
    </location>
</feature>
<dbReference type="Proteomes" id="UP000762676">
    <property type="component" value="Unassembled WGS sequence"/>
</dbReference>
<feature type="region of interest" description="Disordered" evidence="1">
    <location>
        <begin position="1"/>
        <end position="68"/>
    </location>
</feature>
<dbReference type="EMBL" id="BMAT01009500">
    <property type="protein sequence ID" value="GFS07672.1"/>
    <property type="molecule type" value="Genomic_DNA"/>
</dbReference>
<name>A0AAV4IFA0_9GAST</name>
<keyword evidence="3" id="KW-1185">Reference proteome</keyword>
<dbReference type="AlphaFoldDB" id="A0AAV4IFA0"/>
<gene>
    <name evidence="2" type="ORF">ElyMa_004738600</name>
</gene>